<keyword evidence="3 11" id="KW-0479">Metal-binding</keyword>
<dbReference type="AlphaFoldDB" id="A0A1H6GV16"/>
<feature type="binding site" evidence="9">
    <location>
        <begin position="22"/>
        <end position="24"/>
    </location>
    <ligand>
        <name>substrate</name>
    </ligand>
</feature>
<name>A0A1H6GV16_MAGFU</name>
<organism evidence="12 13">
    <name type="scientific">Magnetospirillum fulvum</name>
    <name type="common">Rhodospirillum fulvum</name>
    <dbReference type="NCBI Taxonomy" id="1082"/>
    <lineage>
        <taxon>Bacteria</taxon>
        <taxon>Pseudomonadati</taxon>
        <taxon>Pseudomonadota</taxon>
        <taxon>Alphaproteobacteria</taxon>
        <taxon>Rhodospirillales</taxon>
        <taxon>Rhodospirillaceae</taxon>
        <taxon>Magnetospirillum</taxon>
    </lineage>
</organism>
<feature type="active site" description="Proton donor" evidence="8">
    <location>
        <position position="24"/>
    </location>
</feature>
<feature type="binding site" evidence="11">
    <location>
        <position position="24"/>
    </location>
    <ligand>
        <name>Mg(2+)</name>
        <dbReference type="ChEBI" id="CHEBI:18420"/>
    </ligand>
</feature>
<evidence type="ECO:0000256" key="1">
    <source>
        <dbReference type="ARBA" id="ARBA00004496"/>
    </source>
</evidence>
<evidence type="ECO:0000313" key="13">
    <source>
        <dbReference type="Proteomes" id="UP000182983"/>
    </source>
</evidence>
<dbReference type="Proteomes" id="UP000182983">
    <property type="component" value="Unassembled WGS sequence"/>
</dbReference>
<dbReference type="InterPro" id="IPR036412">
    <property type="entry name" value="HAD-like_sf"/>
</dbReference>
<keyword evidence="11" id="KW-0862">Zinc</keyword>
<dbReference type="PANTHER" id="PTHR42891:SF1">
    <property type="entry name" value="D-GLYCERO-BETA-D-MANNO-HEPTOSE-1,7-BISPHOSPHATE 7-PHOSPHATASE"/>
    <property type="match status" value="1"/>
</dbReference>
<feature type="binding site" evidence="9">
    <location>
        <begin position="114"/>
        <end position="115"/>
    </location>
    <ligand>
        <name>substrate</name>
    </ligand>
</feature>
<evidence type="ECO:0000313" key="12">
    <source>
        <dbReference type="EMBL" id="SEH27299.1"/>
    </source>
</evidence>
<evidence type="ECO:0000256" key="6">
    <source>
        <dbReference type="ARBA" id="ARBA00031828"/>
    </source>
</evidence>
<evidence type="ECO:0000256" key="10">
    <source>
        <dbReference type="PIRSR" id="PIRSR004682-3"/>
    </source>
</evidence>
<dbReference type="GO" id="GO:0016791">
    <property type="term" value="F:phosphatase activity"/>
    <property type="evidence" value="ECO:0007669"/>
    <property type="project" value="InterPro"/>
</dbReference>
<evidence type="ECO:0000256" key="11">
    <source>
        <dbReference type="PIRSR" id="PIRSR004682-4"/>
    </source>
</evidence>
<feature type="binding site" evidence="9">
    <location>
        <begin position="64"/>
        <end position="67"/>
    </location>
    <ligand>
        <name>substrate</name>
    </ligand>
</feature>
<feature type="binding site" evidence="11">
    <location>
        <position position="113"/>
    </location>
    <ligand>
        <name>Zn(2+)</name>
        <dbReference type="ChEBI" id="CHEBI:29105"/>
    </ligand>
</feature>
<feature type="active site" description="Nucleophile" evidence="8">
    <location>
        <position position="22"/>
    </location>
</feature>
<comment type="similarity">
    <text evidence="7">Belongs to the gmhB family.</text>
</comment>
<feature type="binding site" evidence="11">
    <location>
        <position position="111"/>
    </location>
    <ligand>
        <name>Zn(2+)</name>
        <dbReference type="ChEBI" id="CHEBI:29105"/>
    </ligand>
</feature>
<dbReference type="InterPro" id="IPR006549">
    <property type="entry name" value="HAD-SF_hydro_IIIA"/>
</dbReference>
<dbReference type="InterPro" id="IPR006543">
    <property type="entry name" value="Histidinol-phos"/>
</dbReference>
<dbReference type="GO" id="GO:0046872">
    <property type="term" value="F:metal ion binding"/>
    <property type="evidence" value="ECO:0007669"/>
    <property type="project" value="UniProtKB-KW"/>
</dbReference>
<feature type="binding site" evidence="9">
    <location>
        <position position="141"/>
    </location>
    <ligand>
        <name>substrate</name>
    </ligand>
</feature>
<dbReference type="GO" id="GO:0005975">
    <property type="term" value="P:carbohydrate metabolic process"/>
    <property type="evidence" value="ECO:0007669"/>
    <property type="project" value="InterPro"/>
</dbReference>
<dbReference type="InterPro" id="IPR004446">
    <property type="entry name" value="Heptose_bisP_phosphatase"/>
</dbReference>
<sequence>MPSSPPVCAGSKPMSRRFVLIDRDGTLNVEKHYLSDPDQLELYPGAGEAVRRLNQLGLGVVVVTNQSGIARGYFDLDRLAAIHRRLGELLALDGAHIDGLYVCPHGPDEECTCRKPRPGMILQAVADHRFDPAQAFVVGDKEVDVELGHGVGAVSFLVRTGHGAKAVATTRADYIVDDLAAAVDEIERLVGEVSPRGLLPVSH</sequence>
<feature type="binding site" evidence="9">
    <location>
        <begin position="30"/>
        <end position="33"/>
    </location>
    <ligand>
        <name>substrate</name>
    </ligand>
</feature>
<dbReference type="EMBL" id="FNWO01000002">
    <property type="protein sequence ID" value="SEH27299.1"/>
    <property type="molecule type" value="Genomic_DNA"/>
</dbReference>
<keyword evidence="5 7" id="KW-0119">Carbohydrate metabolism</keyword>
<proteinExistence type="inferred from homology"/>
<feature type="binding site" evidence="11">
    <location>
        <position position="105"/>
    </location>
    <ligand>
        <name>Zn(2+)</name>
        <dbReference type="ChEBI" id="CHEBI:29105"/>
    </ligand>
</feature>
<feature type="site" description="Stabilizes the phosphoryl group" evidence="10">
    <location>
        <position position="64"/>
    </location>
</feature>
<keyword evidence="13" id="KW-1185">Reference proteome</keyword>
<keyword evidence="11" id="KW-0460">Magnesium</keyword>
<dbReference type="PANTHER" id="PTHR42891">
    <property type="entry name" value="D-GLYCERO-BETA-D-MANNO-HEPTOSE-1,7-BISPHOSPHATE 7-PHOSPHATASE"/>
    <property type="match status" value="1"/>
</dbReference>
<dbReference type="Gene3D" id="3.40.50.1000">
    <property type="entry name" value="HAD superfamily/HAD-like"/>
    <property type="match status" value="1"/>
</dbReference>
<evidence type="ECO:0000256" key="4">
    <source>
        <dbReference type="ARBA" id="ARBA00022801"/>
    </source>
</evidence>
<feature type="binding site" evidence="11">
    <location>
        <position position="103"/>
    </location>
    <ligand>
        <name>Zn(2+)</name>
        <dbReference type="ChEBI" id="CHEBI:29105"/>
    </ligand>
</feature>
<dbReference type="SUPFAM" id="SSF56784">
    <property type="entry name" value="HAD-like"/>
    <property type="match status" value="1"/>
</dbReference>
<reference evidence="13" key="1">
    <citation type="submission" date="2016-10" db="EMBL/GenBank/DDBJ databases">
        <authorList>
            <person name="Varghese N."/>
            <person name="Submissions S."/>
        </authorList>
    </citation>
    <scope>NUCLEOTIDE SEQUENCE [LARGE SCALE GENOMIC DNA]</scope>
    <source>
        <strain evidence="13">DSM 13234</strain>
    </source>
</reference>
<feature type="binding site" evidence="11">
    <location>
        <position position="140"/>
    </location>
    <ligand>
        <name>Mg(2+)</name>
        <dbReference type="ChEBI" id="CHEBI:18420"/>
    </ligand>
</feature>
<evidence type="ECO:0000256" key="9">
    <source>
        <dbReference type="PIRSR" id="PIRSR004682-2"/>
    </source>
</evidence>
<gene>
    <name evidence="12" type="ORF">SAMN04244559_00485</name>
</gene>
<dbReference type="NCBIfam" id="TIGR01662">
    <property type="entry name" value="HAD-SF-IIIA"/>
    <property type="match status" value="1"/>
</dbReference>
<comment type="cofactor">
    <cofactor evidence="11">
        <name>Mg(2+)</name>
        <dbReference type="ChEBI" id="CHEBI:18420"/>
    </cofactor>
</comment>
<feature type="site" description="Contributes to substrate recognition" evidence="10">
    <location>
        <position position="114"/>
    </location>
</feature>
<evidence type="ECO:0000256" key="5">
    <source>
        <dbReference type="ARBA" id="ARBA00023277"/>
    </source>
</evidence>
<protein>
    <recommendedName>
        <fullName evidence="6 7">D,D-heptose 1,7-bisphosphate phosphatase</fullName>
        <ecNumber evidence="7">3.1.3.-</ecNumber>
    </recommendedName>
</protein>
<dbReference type="NCBIfam" id="TIGR01656">
    <property type="entry name" value="Histidinol-ppas"/>
    <property type="match status" value="1"/>
</dbReference>
<dbReference type="EC" id="3.1.3.-" evidence="7"/>
<feature type="binding site" evidence="11">
    <location>
        <position position="141"/>
    </location>
    <ligand>
        <name>Mg(2+)</name>
        <dbReference type="ChEBI" id="CHEBI:18420"/>
    </ligand>
</feature>
<keyword evidence="2 7" id="KW-0963">Cytoplasm</keyword>
<dbReference type="GO" id="GO:0005737">
    <property type="term" value="C:cytoplasm"/>
    <property type="evidence" value="ECO:0007669"/>
    <property type="project" value="UniProtKB-SubCell"/>
</dbReference>
<comment type="subcellular location">
    <subcellularLocation>
        <location evidence="1 7">Cytoplasm</location>
    </subcellularLocation>
</comment>
<feature type="site" description="Stabilizes the phosphoryl group" evidence="10">
    <location>
        <position position="115"/>
    </location>
</feature>
<dbReference type="NCBIfam" id="NF006506">
    <property type="entry name" value="PRK08942.1"/>
    <property type="match status" value="1"/>
</dbReference>
<evidence type="ECO:0000256" key="3">
    <source>
        <dbReference type="ARBA" id="ARBA00022723"/>
    </source>
</evidence>
<evidence type="ECO:0000256" key="8">
    <source>
        <dbReference type="PIRSR" id="PIRSR004682-1"/>
    </source>
</evidence>
<dbReference type="PIRSF" id="PIRSF004682">
    <property type="entry name" value="GmhB"/>
    <property type="match status" value="1"/>
</dbReference>
<accession>A0A1H6GV16</accession>
<dbReference type="InterPro" id="IPR023214">
    <property type="entry name" value="HAD_sf"/>
</dbReference>
<dbReference type="Pfam" id="PF13242">
    <property type="entry name" value="Hydrolase_like"/>
    <property type="match status" value="1"/>
</dbReference>
<evidence type="ECO:0000256" key="2">
    <source>
        <dbReference type="ARBA" id="ARBA00022490"/>
    </source>
</evidence>
<comment type="cofactor">
    <cofactor evidence="11">
        <name>Zn(2+)</name>
        <dbReference type="ChEBI" id="CHEBI:29105"/>
    </cofactor>
</comment>
<dbReference type="CDD" id="cd07503">
    <property type="entry name" value="HAD_HisB-N"/>
    <property type="match status" value="1"/>
</dbReference>
<feature type="binding site" evidence="11">
    <location>
        <position position="22"/>
    </location>
    <ligand>
        <name>Mg(2+)</name>
        <dbReference type="ChEBI" id="CHEBI:18420"/>
    </ligand>
</feature>
<keyword evidence="4 7" id="KW-0378">Hydrolase</keyword>
<evidence type="ECO:0000256" key="7">
    <source>
        <dbReference type="PIRNR" id="PIRNR004682"/>
    </source>
</evidence>